<dbReference type="Pfam" id="PF01494">
    <property type="entry name" value="FAD_binding_3"/>
    <property type="match status" value="1"/>
</dbReference>
<evidence type="ECO:0000256" key="1">
    <source>
        <dbReference type="ARBA" id="ARBA00023002"/>
    </source>
</evidence>
<keyword evidence="1 4" id="KW-0560">Oxidoreductase</keyword>
<name>A0A7X0C4I7_9ACTN</name>
<comment type="caution">
    <text evidence="4">The sequence shown here is derived from an EMBL/GenBank/DDBJ whole genome shotgun (WGS) entry which is preliminary data.</text>
</comment>
<dbReference type="Gene3D" id="3.30.9.20">
    <property type="match status" value="1"/>
</dbReference>
<reference evidence="4 5" key="1">
    <citation type="submission" date="2020-08" db="EMBL/GenBank/DDBJ databases">
        <title>Sequencing the genomes of 1000 actinobacteria strains.</title>
        <authorList>
            <person name="Klenk H.-P."/>
        </authorList>
    </citation>
    <scope>NUCLEOTIDE SEQUENCE [LARGE SCALE GENOMIC DNA]</scope>
    <source>
        <strain evidence="4 5">DSM 45913</strain>
    </source>
</reference>
<dbReference type="EC" id="1.14.13.40" evidence="4"/>
<protein>
    <submittedName>
        <fullName evidence="4">Anthraniloyl-CoA monooxygenase</fullName>
        <ecNumber evidence="4">1.14.13.40</ecNumber>
    </submittedName>
</protein>
<dbReference type="InterPro" id="IPR002938">
    <property type="entry name" value="FAD-bd"/>
</dbReference>
<proteinExistence type="predicted"/>
<dbReference type="InterPro" id="IPR050631">
    <property type="entry name" value="PheA/TfdB_FAD_monoxygenase"/>
</dbReference>
<dbReference type="Gene3D" id="3.50.50.60">
    <property type="entry name" value="FAD/NAD(P)-binding domain"/>
    <property type="match status" value="1"/>
</dbReference>
<gene>
    <name evidence="4" type="ORF">FHU36_004583</name>
</gene>
<keyword evidence="2" id="KW-0520">NAD</keyword>
<dbReference type="AlphaFoldDB" id="A0A7X0C4I7"/>
<evidence type="ECO:0000313" key="4">
    <source>
        <dbReference type="EMBL" id="MBB6348038.1"/>
    </source>
</evidence>
<feature type="domain" description="FAD-binding" evidence="3">
    <location>
        <begin position="127"/>
        <end position="324"/>
    </location>
</feature>
<accession>A0A7X0C4I7</accession>
<evidence type="ECO:0000259" key="3">
    <source>
        <dbReference type="Pfam" id="PF01494"/>
    </source>
</evidence>
<keyword evidence="5" id="KW-1185">Reference proteome</keyword>
<dbReference type="InterPro" id="IPR036188">
    <property type="entry name" value="FAD/NAD-bd_sf"/>
</dbReference>
<dbReference type="EMBL" id="JACHJB010000002">
    <property type="protein sequence ID" value="MBB6348038.1"/>
    <property type="molecule type" value="Genomic_DNA"/>
</dbReference>
<organism evidence="4 5">
    <name type="scientific">Nonomuraea muscovyensis</name>
    <dbReference type="NCBI Taxonomy" id="1124761"/>
    <lineage>
        <taxon>Bacteria</taxon>
        <taxon>Bacillati</taxon>
        <taxon>Actinomycetota</taxon>
        <taxon>Actinomycetes</taxon>
        <taxon>Streptosporangiales</taxon>
        <taxon>Streptosporangiaceae</taxon>
        <taxon>Nonomuraea</taxon>
    </lineage>
</organism>
<evidence type="ECO:0000256" key="2">
    <source>
        <dbReference type="ARBA" id="ARBA00023027"/>
    </source>
</evidence>
<keyword evidence="4" id="KW-0503">Monooxygenase</keyword>
<dbReference type="GO" id="GO:0018673">
    <property type="term" value="F:anthraniloyl-CoA monooxygenase activity"/>
    <property type="evidence" value="ECO:0007669"/>
    <property type="project" value="UniProtKB-EC"/>
</dbReference>
<sequence>MTRKIELIGGGPAGLYAARLLKLKDPGLQVTVHERLSGAAETFGFGVGLTESTMRNLAVADPATAEQVRAASYAGHDLRLKGHDATVTLHGARNLAIGRATLLEILSTAATETGVEIRRGSDIDAAQLDADVVIAADGVRSSTREKYATELGVRSSLGRTRFVWCGADFVVESAFFAATQRGEDLFVLHAYPYADDRSTFLIEVDDLTWHSAGLQAFDIQTPIGETDHASVALLEDVFATELRGRRLLTNRTRWSRFTNLTLDRWSTDNVVFLGDAAHTAHYTLGSGTKLALEDAIALAEALAGESSIAAAFAAYEAVRRPPVERFKKLAHRSQAWWDTYRLRAGLPAERLALSYMTRSGNLTLTDYAAEQLESARRALAWLGDAVPDSAADLDEWVLSRPLTAPELTLPTRLVTRDRLRATTAVHEVTWSEPDVWSESADALIATLAGSGSLPVLLSGPATPEAVAARIDLGERLRLKGERLVGVFLEGDGGRAAAATAVAAARADFVVTT</sequence>
<dbReference type="PRINTS" id="PR00420">
    <property type="entry name" value="RNGMNOXGNASE"/>
</dbReference>
<dbReference type="PANTHER" id="PTHR43476">
    <property type="entry name" value="3-(3-HYDROXY-PHENYL)PROPIONATE/3-HYDROXYCINNAMIC ACID HYDROXYLASE"/>
    <property type="match status" value="1"/>
</dbReference>
<dbReference type="RefSeq" id="WP_185085876.1">
    <property type="nucleotide sequence ID" value="NZ_JACHJB010000002.1"/>
</dbReference>
<dbReference type="PANTHER" id="PTHR43476:SF4">
    <property type="entry name" value="BLR0106 PROTEIN"/>
    <property type="match status" value="1"/>
</dbReference>
<evidence type="ECO:0000313" key="5">
    <source>
        <dbReference type="Proteomes" id="UP000583800"/>
    </source>
</evidence>
<dbReference type="SUPFAM" id="SSF51905">
    <property type="entry name" value="FAD/NAD(P)-binding domain"/>
    <property type="match status" value="1"/>
</dbReference>
<dbReference type="Proteomes" id="UP000583800">
    <property type="component" value="Unassembled WGS sequence"/>
</dbReference>
<dbReference type="GO" id="GO:0071949">
    <property type="term" value="F:FAD binding"/>
    <property type="evidence" value="ECO:0007669"/>
    <property type="project" value="InterPro"/>
</dbReference>